<comment type="caution">
    <text evidence="1">The sequence shown here is derived from an EMBL/GenBank/DDBJ whole genome shotgun (WGS) entry which is preliminary data.</text>
</comment>
<organism evidence="1">
    <name type="scientific">Salmonella enterica subsp. enterica serovar Vitkin</name>
    <dbReference type="NCBI Taxonomy" id="2565162"/>
    <lineage>
        <taxon>Bacteria</taxon>
        <taxon>Pseudomonadati</taxon>
        <taxon>Pseudomonadota</taxon>
        <taxon>Gammaproteobacteria</taxon>
        <taxon>Enterobacterales</taxon>
        <taxon>Enterobacteriaceae</taxon>
        <taxon>Salmonella</taxon>
    </lineage>
</organism>
<gene>
    <name evidence="1" type="ORF">E0T03_15565</name>
</gene>
<evidence type="ECO:0000313" key="1">
    <source>
        <dbReference type="EMBL" id="ECG4921384.1"/>
    </source>
</evidence>
<dbReference type="AlphaFoldDB" id="A0A5I4ZZQ5"/>
<sequence>MDYYHLYIRKARHQRSYAIPAYEGYQGTLKPVGLLFLEVCHQLPNSKGGANTSANMIIAPKFINNQINDAIPYQYGNYPGIKSTRECIPFSGSLFDGLVEQYGLPAVTAQLSKITPAKRFYGTVVRDIKFNGIDNELPLSTLLHEELWRLGHKRIAECLENSRKMFSYYPLYLELLAIVCFYTVLTGDADDVIGFICRLFHRCFAKTVSNSHQRYTELIYLLLSRYLYKYFSVKVVDRDAVVRFYNSLYSKEIIAPGETENEVLCYRYRSGSRCSKTTVFFPSSWKKDNPDDL</sequence>
<dbReference type="Proteomes" id="UP000839561">
    <property type="component" value="Unassembled WGS sequence"/>
</dbReference>
<dbReference type="EMBL" id="AAIONP010000011">
    <property type="protein sequence ID" value="ECG4921384.1"/>
    <property type="molecule type" value="Genomic_DNA"/>
</dbReference>
<accession>A0A5I4ZZQ5</accession>
<reference evidence="1" key="1">
    <citation type="submission" date="2019-03" db="EMBL/GenBank/DDBJ databases">
        <authorList>
            <person name="Ashton P.M."/>
            <person name="Dallman T."/>
            <person name="Nair S."/>
            <person name="De Pinna E."/>
            <person name="Peters T."/>
            <person name="Grant K."/>
        </authorList>
    </citation>
    <scope>NUCLEOTIDE SEQUENCE [LARGE SCALE GENOMIC DNA]</scope>
    <source>
        <strain evidence="1">313260</strain>
    </source>
</reference>
<proteinExistence type="predicted"/>
<name>A0A5I4ZZQ5_SALET</name>
<protein>
    <submittedName>
        <fullName evidence="1">Uncharacterized protein</fullName>
    </submittedName>
</protein>